<dbReference type="SUPFAM" id="SSF53474">
    <property type="entry name" value="alpha/beta-Hydrolases"/>
    <property type="match status" value="1"/>
</dbReference>
<evidence type="ECO:0000256" key="2">
    <source>
        <dbReference type="ARBA" id="ARBA00022487"/>
    </source>
</evidence>
<feature type="domain" description="Carboxylesterase type B" evidence="5">
    <location>
        <begin position="92"/>
        <end position="170"/>
    </location>
</feature>
<proteinExistence type="inferred from homology"/>
<keyword evidence="3" id="KW-0378">Hydrolase</keyword>
<reference evidence="6 7" key="1">
    <citation type="submission" date="2024-07" db="EMBL/GenBank/DDBJ databases">
        <title>Chromosome-level genome assembly of the water stick insect Ranatra chinensis (Heteroptera: Nepidae).</title>
        <authorList>
            <person name="Liu X."/>
        </authorList>
    </citation>
    <scope>NUCLEOTIDE SEQUENCE [LARGE SCALE GENOMIC DNA]</scope>
    <source>
        <strain evidence="6">Cailab_2021Rc</strain>
        <tissue evidence="6">Muscle</tissue>
    </source>
</reference>
<name>A0ABD0YYR6_9HEMI</name>
<dbReference type="InterPro" id="IPR002018">
    <property type="entry name" value="CarbesteraseB"/>
</dbReference>
<accession>A0ABD0YYR6</accession>
<protein>
    <recommendedName>
        <fullName evidence="5">Carboxylesterase type B domain-containing protein</fullName>
    </recommendedName>
</protein>
<keyword evidence="7" id="KW-1185">Reference proteome</keyword>
<dbReference type="EMBL" id="JBFDAA010000005">
    <property type="protein sequence ID" value="KAL1132552.1"/>
    <property type="molecule type" value="Genomic_DNA"/>
</dbReference>
<evidence type="ECO:0000313" key="7">
    <source>
        <dbReference type="Proteomes" id="UP001558652"/>
    </source>
</evidence>
<organism evidence="6 7">
    <name type="scientific">Ranatra chinensis</name>
    <dbReference type="NCBI Taxonomy" id="642074"/>
    <lineage>
        <taxon>Eukaryota</taxon>
        <taxon>Metazoa</taxon>
        <taxon>Ecdysozoa</taxon>
        <taxon>Arthropoda</taxon>
        <taxon>Hexapoda</taxon>
        <taxon>Insecta</taxon>
        <taxon>Pterygota</taxon>
        <taxon>Neoptera</taxon>
        <taxon>Paraneoptera</taxon>
        <taxon>Hemiptera</taxon>
        <taxon>Heteroptera</taxon>
        <taxon>Panheteroptera</taxon>
        <taxon>Nepomorpha</taxon>
        <taxon>Nepidae</taxon>
        <taxon>Ranatrinae</taxon>
        <taxon>Ranatra</taxon>
    </lineage>
</organism>
<keyword evidence="4" id="KW-0325">Glycoprotein</keyword>
<dbReference type="AlphaFoldDB" id="A0ABD0YYR6"/>
<dbReference type="PANTHER" id="PTHR43142:SF1">
    <property type="entry name" value="CARBOXYLIC ESTER HYDROLASE"/>
    <property type="match status" value="1"/>
</dbReference>
<comment type="similarity">
    <text evidence="1">Belongs to the type-B carboxylesterase/lipase family.</text>
</comment>
<evidence type="ECO:0000313" key="6">
    <source>
        <dbReference type="EMBL" id="KAL1132552.1"/>
    </source>
</evidence>
<sequence length="192" mass="21518">MVSKRRNMFYQNKKQEPTEIGTCNLPPFCDYNMIYDDGSSSFGPVVEELNAENSGATFISRTPSDLIKRGKFTQVPVVIGNTKDEYIALPEQVGHVDDLLYLFYIPEVAPLIKPTDPEAHAVNTFTSIWSNFASKGNPTPVTAAEGVSWLPMDVKDLQYLDIGENVTMKPGLPHEDRMRVLLRYDSIISNIT</sequence>
<dbReference type="Pfam" id="PF00135">
    <property type="entry name" value="COesterase"/>
    <property type="match status" value="1"/>
</dbReference>
<dbReference type="GO" id="GO:0052689">
    <property type="term" value="F:carboxylic ester hydrolase activity"/>
    <property type="evidence" value="ECO:0007669"/>
    <property type="project" value="UniProtKB-KW"/>
</dbReference>
<dbReference type="InterPro" id="IPR029058">
    <property type="entry name" value="AB_hydrolase_fold"/>
</dbReference>
<gene>
    <name evidence="6" type="ORF">AAG570_010504</name>
</gene>
<dbReference type="Gene3D" id="3.40.50.1820">
    <property type="entry name" value="alpha/beta hydrolase"/>
    <property type="match status" value="2"/>
</dbReference>
<evidence type="ECO:0000259" key="5">
    <source>
        <dbReference type="Pfam" id="PF00135"/>
    </source>
</evidence>
<evidence type="ECO:0000256" key="1">
    <source>
        <dbReference type="ARBA" id="ARBA00005964"/>
    </source>
</evidence>
<dbReference type="Proteomes" id="UP001558652">
    <property type="component" value="Unassembled WGS sequence"/>
</dbReference>
<dbReference type="PANTHER" id="PTHR43142">
    <property type="entry name" value="CARBOXYLIC ESTER HYDROLASE"/>
    <property type="match status" value="1"/>
</dbReference>
<comment type="caution">
    <text evidence="6">The sequence shown here is derived from an EMBL/GenBank/DDBJ whole genome shotgun (WGS) entry which is preliminary data.</text>
</comment>
<evidence type="ECO:0000256" key="4">
    <source>
        <dbReference type="ARBA" id="ARBA00023180"/>
    </source>
</evidence>
<keyword evidence="2" id="KW-0719">Serine esterase</keyword>
<evidence type="ECO:0000256" key="3">
    <source>
        <dbReference type="ARBA" id="ARBA00022801"/>
    </source>
</evidence>